<proteinExistence type="predicted"/>
<reference evidence="2" key="1">
    <citation type="submission" date="2020-03" db="EMBL/GenBank/DDBJ databases">
        <title>The deep terrestrial virosphere.</title>
        <authorList>
            <person name="Holmfeldt K."/>
            <person name="Nilsson E."/>
            <person name="Simone D."/>
            <person name="Lopez-Fernandez M."/>
            <person name="Wu X."/>
            <person name="de Brujin I."/>
            <person name="Lundin D."/>
            <person name="Andersson A."/>
            <person name="Bertilsson S."/>
            <person name="Dopson M."/>
        </authorList>
    </citation>
    <scope>NUCLEOTIDE SEQUENCE</scope>
    <source>
        <strain evidence="1">MM415A02536</strain>
        <strain evidence="2">MM415B03240</strain>
    </source>
</reference>
<gene>
    <name evidence="1" type="ORF">MM415A02536_0006</name>
    <name evidence="2" type="ORF">MM415B03240_0006</name>
</gene>
<protein>
    <submittedName>
        <fullName evidence="2">Uncharacterized protein</fullName>
    </submittedName>
</protein>
<evidence type="ECO:0000313" key="2">
    <source>
        <dbReference type="EMBL" id="QJA91856.1"/>
    </source>
</evidence>
<sequence>MAKDVEEESIKKVTKRYTAKTFYMNVSEAGQDQIDKINEEKDEFAKRRWVAKNMKVKDPKLLIHQGEGKQFQDDLDKLILVI</sequence>
<dbReference type="EMBL" id="MT141992">
    <property type="protein sequence ID" value="QJA72971.1"/>
    <property type="molecule type" value="Genomic_DNA"/>
</dbReference>
<dbReference type="EMBL" id="MT143019">
    <property type="protein sequence ID" value="QJA91856.1"/>
    <property type="molecule type" value="Genomic_DNA"/>
</dbReference>
<evidence type="ECO:0000313" key="1">
    <source>
        <dbReference type="EMBL" id="QJA72971.1"/>
    </source>
</evidence>
<name>A0A6M3LA85_9ZZZZ</name>
<organism evidence="2">
    <name type="scientific">viral metagenome</name>
    <dbReference type="NCBI Taxonomy" id="1070528"/>
    <lineage>
        <taxon>unclassified sequences</taxon>
        <taxon>metagenomes</taxon>
        <taxon>organismal metagenomes</taxon>
    </lineage>
</organism>
<dbReference type="AlphaFoldDB" id="A0A6M3LA85"/>
<accession>A0A6M3LA85</accession>